<dbReference type="PANTHER" id="PTHR46572:SF1">
    <property type="entry name" value="RHO1 GUANINE NUCLEOTIDE EXCHANGE FACTOR TUS1"/>
    <property type="match status" value="1"/>
</dbReference>
<feature type="compositionally biased region" description="Polar residues" evidence="1">
    <location>
        <begin position="373"/>
        <end position="394"/>
    </location>
</feature>
<name>A0A6S6VCJ2_9PLEO</name>
<dbReference type="AlphaFoldDB" id="A0A6S6VCJ2"/>
<dbReference type="PANTHER" id="PTHR46572">
    <property type="entry name" value="RHO1 GDP-GTP EXCHANGE PROTEIN 1-RELATED"/>
    <property type="match status" value="1"/>
</dbReference>
<protein>
    <submittedName>
        <fullName evidence="2">RhoGEF domain containing protein</fullName>
    </submittedName>
</protein>
<sequence length="809" mass="91775">MEVSAVFGVMNALPQCIKSAQDLYDLRSKYKDASILISAIYSESMVIAASLSQVQNLLQHDALQNKPQLLETFDRALTGCRVVYGCLEEEVRELAIKAEHDHLKLKDRAKFLWKEDTFKELLTQIRGQQSALSLLIQGLQMESIGDIKKLVEENSITLDEVVKQSRSLQQSHPKLKVPESLFDQSTLLGEEVDTESILKATEFTFDDEVVNSKAYRRAMAMALSSHADVKVLHVSETERKNEVTTSPEPTHQLRYQSNKIVRKGVPPPQFQQDVPISTQEPEAKQTQICRPAAPKEHAELFDTLERDVLSFMPQMTPLIPRLGSNRVRDNLTTVHSKDASQSSSPPLRRFSEEKEVIEWESPPPLPPRRASEQPVSLDTHTTVSPQMRSVSSSDSMYTLGTQSILSSVSSASSYTAYSASQSSWSLSSRLTRKPVPLSNRLPYNALSLSPEFTAIDGLTPLYDHEMHNVWVSLLQAERKFVDRMVKLKRMFYDNIIRQWPVLQKHLDVILVGERIANLHQQYLLQAMDGQLAANSNTLCNPYIFETWISKSLQLYREYSRMMPHAYSSLRTTRSTDQRFTPFVNTLGLSIAYFGMSWEDYLKLPDVQLKSYIVALQKLVGIARKLHQPAAGPELERLSYALQAVTSLQESTTALLEEAQSHEDVQDIERRIRTDVTTLCQLRLNDPVRRVQHQGGMAMKFRSQGPWFPVHAVLLDHYFLWGKAKKSKGDEVLVLNAPIAVENLEATLPSNLHQVQKATMLDQIPRGSALYTIIIRDTSQGDKPSLLGLHVFQERRIWFDHLNAMTLLNE</sequence>
<dbReference type="Proteomes" id="UP000472372">
    <property type="component" value="Chromosome 2"/>
</dbReference>
<proteinExistence type="predicted"/>
<dbReference type="InterPro" id="IPR000219">
    <property type="entry name" value="DH_dom"/>
</dbReference>
<dbReference type="InterPro" id="IPR052233">
    <property type="entry name" value="Rho-type_GEFs"/>
</dbReference>
<dbReference type="EMBL" id="HG992978">
    <property type="protein sequence ID" value="CAE7008754.1"/>
    <property type="molecule type" value="Genomic_DNA"/>
</dbReference>
<dbReference type="PROSITE" id="PS50010">
    <property type="entry name" value="DH_2"/>
    <property type="match status" value="1"/>
</dbReference>
<dbReference type="Gene3D" id="1.20.900.10">
    <property type="entry name" value="Dbl homology (DH) domain"/>
    <property type="match status" value="1"/>
</dbReference>
<accession>A0A6S6VCJ2</accession>
<evidence type="ECO:0000313" key="2">
    <source>
        <dbReference type="EMBL" id="CAE7008754.1"/>
    </source>
</evidence>
<evidence type="ECO:0000256" key="1">
    <source>
        <dbReference type="SAM" id="MobiDB-lite"/>
    </source>
</evidence>
<dbReference type="GO" id="GO:0005085">
    <property type="term" value="F:guanyl-nucleotide exchange factor activity"/>
    <property type="evidence" value="ECO:0007669"/>
    <property type="project" value="InterPro"/>
</dbReference>
<feature type="region of interest" description="Disordered" evidence="1">
    <location>
        <begin position="333"/>
        <end position="394"/>
    </location>
</feature>
<dbReference type="SUPFAM" id="SSF48065">
    <property type="entry name" value="DBL homology domain (DH-domain)"/>
    <property type="match status" value="1"/>
</dbReference>
<evidence type="ECO:0000313" key="3">
    <source>
        <dbReference type="Proteomes" id="UP000472372"/>
    </source>
</evidence>
<dbReference type="InterPro" id="IPR035899">
    <property type="entry name" value="DBL_dom_sf"/>
</dbReference>
<feature type="compositionally biased region" description="Polar residues" evidence="1">
    <location>
        <begin position="333"/>
        <end position="345"/>
    </location>
</feature>
<gene>
    <name evidence="2" type="ORF">PTTW11_01740</name>
</gene>
<organism evidence="2 3">
    <name type="scientific">Pyrenophora teres f. teres</name>
    <dbReference type="NCBI Taxonomy" id="97479"/>
    <lineage>
        <taxon>Eukaryota</taxon>
        <taxon>Fungi</taxon>
        <taxon>Dikarya</taxon>
        <taxon>Ascomycota</taxon>
        <taxon>Pezizomycotina</taxon>
        <taxon>Dothideomycetes</taxon>
        <taxon>Pleosporomycetidae</taxon>
        <taxon>Pleosporales</taxon>
        <taxon>Pleosporineae</taxon>
        <taxon>Pleosporaceae</taxon>
        <taxon>Pyrenophora</taxon>
    </lineage>
</organism>
<reference evidence="2" key="1">
    <citation type="submission" date="2021-02" db="EMBL/GenBank/DDBJ databases">
        <authorList>
            <person name="Syme A R."/>
            <person name="Syme A R."/>
            <person name="Moolhuijzen P."/>
        </authorList>
    </citation>
    <scope>NUCLEOTIDE SEQUENCE</scope>
    <source>
        <strain evidence="2">W1-1</strain>
    </source>
</reference>
<dbReference type="Pfam" id="PF00621">
    <property type="entry name" value="RhoGEF"/>
    <property type="match status" value="1"/>
</dbReference>